<keyword evidence="10" id="KW-1185">Reference proteome</keyword>
<dbReference type="Pfam" id="PF08031">
    <property type="entry name" value="BBE"/>
    <property type="match status" value="1"/>
</dbReference>
<dbReference type="InterPro" id="IPR016169">
    <property type="entry name" value="FAD-bd_PCMH_sub2"/>
</dbReference>
<evidence type="ECO:0000256" key="3">
    <source>
        <dbReference type="ARBA" id="ARBA00022630"/>
    </source>
</evidence>
<keyword evidence="4 7" id="KW-0732">Signal</keyword>
<comment type="cofactor">
    <cofactor evidence="1">
        <name>FAD</name>
        <dbReference type="ChEBI" id="CHEBI:57692"/>
    </cofactor>
</comment>
<comment type="similarity">
    <text evidence="2">Belongs to the oxygen-dependent FAD-linked oxidoreductase family.</text>
</comment>
<dbReference type="PROSITE" id="PS51387">
    <property type="entry name" value="FAD_PCMH"/>
    <property type="match status" value="1"/>
</dbReference>
<comment type="caution">
    <text evidence="9">The sequence shown here is derived from an EMBL/GenBank/DDBJ whole genome shotgun (WGS) entry which is preliminary data.</text>
</comment>
<keyword evidence="3" id="KW-0285">Flavoprotein</keyword>
<dbReference type="EMBL" id="JARPOI010000011">
    <property type="protein sequence ID" value="KAJ9168417.1"/>
    <property type="molecule type" value="Genomic_DNA"/>
</dbReference>
<dbReference type="InterPro" id="IPR036318">
    <property type="entry name" value="FAD-bd_PCMH-like_sf"/>
</dbReference>
<dbReference type="InterPro" id="IPR012951">
    <property type="entry name" value="BBE"/>
</dbReference>
<dbReference type="Gene3D" id="3.30.43.10">
    <property type="entry name" value="Uridine Diphospho-n-acetylenolpyruvylglucosamine Reductase, domain 2"/>
    <property type="match status" value="1"/>
</dbReference>
<protein>
    <recommendedName>
        <fullName evidence="8">FAD-binding PCMH-type domain-containing protein</fullName>
    </recommendedName>
</protein>
<keyword evidence="5" id="KW-0274">FAD</keyword>
<evidence type="ECO:0000256" key="4">
    <source>
        <dbReference type="ARBA" id="ARBA00022729"/>
    </source>
</evidence>
<evidence type="ECO:0000313" key="9">
    <source>
        <dbReference type="EMBL" id="KAJ9168417.1"/>
    </source>
</evidence>
<dbReference type="InterPro" id="IPR006094">
    <property type="entry name" value="Oxid_FAD_bind_N"/>
</dbReference>
<dbReference type="InterPro" id="IPR016166">
    <property type="entry name" value="FAD-bd_PCMH"/>
</dbReference>
<dbReference type="Proteomes" id="UP001174677">
    <property type="component" value="Chromosome 11"/>
</dbReference>
<feature type="domain" description="FAD-binding PCMH-type" evidence="8">
    <location>
        <begin position="75"/>
        <end position="249"/>
    </location>
</feature>
<name>A0ABQ9LME2_HEVBR</name>
<evidence type="ECO:0000256" key="1">
    <source>
        <dbReference type="ARBA" id="ARBA00001974"/>
    </source>
</evidence>
<evidence type="ECO:0000256" key="6">
    <source>
        <dbReference type="ARBA" id="ARBA00023180"/>
    </source>
</evidence>
<dbReference type="PANTHER" id="PTHR32448">
    <property type="entry name" value="OS08G0158400 PROTEIN"/>
    <property type="match status" value="1"/>
</dbReference>
<gene>
    <name evidence="9" type="ORF">P3X46_019942</name>
</gene>
<evidence type="ECO:0000313" key="10">
    <source>
        <dbReference type="Proteomes" id="UP001174677"/>
    </source>
</evidence>
<dbReference type="Gene3D" id="3.30.465.10">
    <property type="match status" value="1"/>
</dbReference>
<keyword evidence="6" id="KW-0325">Glycoprotein</keyword>
<reference evidence="9" key="1">
    <citation type="journal article" date="2023" name="Plant Biotechnol. J.">
        <title>Chromosome-level wild Hevea brasiliensis genome provides new tools for genomic-assisted breeding and valuable loci to elevate rubber yield.</title>
        <authorList>
            <person name="Cheng H."/>
            <person name="Song X."/>
            <person name="Hu Y."/>
            <person name="Wu T."/>
            <person name="Yang Q."/>
            <person name="An Z."/>
            <person name="Feng S."/>
            <person name="Deng Z."/>
            <person name="Wu W."/>
            <person name="Zeng X."/>
            <person name="Tu M."/>
            <person name="Wang X."/>
            <person name="Huang H."/>
        </authorList>
    </citation>
    <scope>NUCLEOTIDE SEQUENCE</scope>
    <source>
        <strain evidence="9">MT/VB/25A 57/8</strain>
    </source>
</reference>
<feature type="signal peptide" evidence="7">
    <location>
        <begin position="1"/>
        <end position="24"/>
    </location>
</feature>
<evidence type="ECO:0000256" key="7">
    <source>
        <dbReference type="SAM" id="SignalP"/>
    </source>
</evidence>
<feature type="chain" id="PRO_5045239492" description="FAD-binding PCMH-type domain-containing protein" evidence="7">
    <location>
        <begin position="25"/>
        <end position="529"/>
    </location>
</feature>
<evidence type="ECO:0000256" key="5">
    <source>
        <dbReference type="ARBA" id="ARBA00022827"/>
    </source>
</evidence>
<dbReference type="InterPro" id="IPR016167">
    <property type="entry name" value="FAD-bd_PCMH_sub1"/>
</dbReference>
<accession>A0ABQ9LME2</accession>
<proteinExistence type="inferred from homology"/>
<dbReference type="Pfam" id="PF01565">
    <property type="entry name" value="FAD_binding_4"/>
    <property type="match status" value="1"/>
</dbReference>
<evidence type="ECO:0000259" key="8">
    <source>
        <dbReference type="PROSITE" id="PS51387"/>
    </source>
</evidence>
<sequence>MKASISLTQIVLSVPLLLFSAATSYPLLLDNFLQCLPNHVHASNPIFEAIYTPSNSSFQSVLVAYIKNRRFLTSDTPKPLAIVTALHESHVQATVICAKFHGLQIRIRSGGHDFEGLSYRSDVPFVILDLFNLRSIDIDIASETAWVQSGAILGELYYEIAKKSKVHGFPAGVCPTIGVGGHFSGGGYGNMLRKYGLSVDHIIDAKLVDVNGNILNRKSMGEDLFWAIRGGGGASFGVILSWKIKLVRVPQRVTVFMVDRTLEEGATDTVYQWQQIISKIDKELFIRAQPQVVQNDEDEKTVRVTFIGQFLGKSGKLLSLLTKSFPELGLKQEDCKEVSWLESTMFWTNIPLGTPPEALLNRSIPAELFFKSKSDYVKEIISKQDLENIWKQFLKTEGMVMQWNSYGGIMKEISSTKTPFPHRAGYLFKIQYFTLWFTEGTEATDRHIRLAREMYDSMAPYVSKNPREAFLNYRDLDIGRNPSNETNFQEAQVYGSKYFKGNFLRLAAVKKRVDPDNFFKNEQSIPPFD</sequence>
<organism evidence="9 10">
    <name type="scientific">Hevea brasiliensis</name>
    <name type="common">Para rubber tree</name>
    <name type="synonym">Siphonia brasiliensis</name>
    <dbReference type="NCBI Taxonomy" id="3981"/>
    <lineage>
        <taxon>Eukaryota</taxon>
        <taxon>Viridiplantae</taxon>
        <taxon>Streptophyta</taxon>
        <taxon>Embryophyta</taxon>
        <taxon>Tracheophyta</taxon>
        <taxon>Spermatophyta</taxon>
        <taxon>Magnoliopsida</taxon>
        <taxon>eudicotyledons</taxon>
        <taxon>Gunneridae</taxon>
        <taxon>Pentapetalae</taxon>
        <taxon>rosids</taxon>
        <taxon>fabids</taxon>
        <taxon>Malpighiales</taxon>
        <taxon>Euphorbiaceae</taxon>
        <taxon>Crotonoideae</taxon>
        <taxon>Micrandreae</taxon>
        <taxon>Hevea</taxon>
    </lineage>
</organism>
<dbReference type="SUPFAM" id="SSF56176">
    <property type="entry name" value="FAD-binding/transporter-associated domain-like"/>
    <property type="match status" value="1"/>
</dbReference>
<evidence type="ECO:0000256" key="2">
    <source>
        <dbReference type="ARBA" id="ARBA00005466"/>
    </source>
</evidence>
<dbReference type="Gene3D" id="3.40.462.20">
    <property type="match status" value="1"/>
</dbReference>